<evidence type="ECO:0000313" key="3">
    <source>
        <dbReference type="Proteomes" id="UP000657177"/>
    </source>
</evidence>
<keyword evidence="1" id="KW-1133">Transmembrane helix</keyword>
<dbReference type="Proteomes" id="UP000657177">
    <property type="component" value="Unassembled WGS sequence"/>
</dbReference>
<accession>A0A8J6I0B2</accession>
<dbReference type="AlphaFoldDB" id="A0A8J6I0B2"/>
<evidence type="ECO:0000313" key="2">
    <source>
        <dbReference type="EMBL" id="MBA2133375.1"/>
    </source>
</evidence>
<sequence length="158" mass="18451">MTRFIPACPRDKRRNSARRDEERTAGFTLFEVVAVLALITLLYSIFIYDFDEAARRLTERIDLKQVEADLQTLRAESLGRPGDYRCRFFPNERFYLLQMDDTVLNRSLKTLAYTGLEELELVFARFEPVTGEIRLGTPQGREYRLLPNAAGYFEVVRE</sequence>
<organism evidence="2 3">
    <name type="scientific">Capillibacterium thermochitinicola</name>
    <dbReference type="NCBI Taxonomy" id="2699427"/>
    <lineage>
        <taxon>Bacteria</taxon>
        <taxon>Bacillati</taxon>
        <taxon>Bacillota</taxon>
        <taxon>Capillibacterium</taxon>
    </lineage>
</organism>
<evidence type="ECO:0008006" key="4">
    <source>
        <dbReference type="Google" id="ProtNLM"/>
    </source>
</evidence>
<keyword evidence="1" id="KW-0812">Transmembrane</keyword>
<dbReference type="EMBL" id="JAAKDE010000014">
    <property type="protein sequence ID" value="MBA2133375.1"/>
    <property type="molecule type" value="Genomic_DNA"/>
</dbReference>
<dbReference type="RefSeq" id="WP_181339844.1">
    <property type="nucleotide sequence ID" value="NZ_JAAKDE010000014.1"/>
</dbReference>
<evidence type="ECO:0000256" key="1">
    <source>
        <dbReference type="SAM" id="Phobius"/>
    </source>
</evidence>
<keyword evidence="3" id="KW-1185">Reference proteome</keyword>
<feature type="transmembrane region" description="Helical" evidence="1">
    <location>
        <begin position="25"/>
        <end position="48"/>
    </location>
</feature>
<gene>
    <name evidence="2" type="ORF">G5B42_07435</name>
</gene>
<protein>
    <recommendedName>
        <fullName evidence="4">Prepilin-type N-terminal cleavage/methylation domain-containing protein</fullName>
    </recommendedName>
</protein>
<comment type="caution">
    <text evidence="2">The sequence shown here is derived from an EMBL/GenBank/DDBJ whole genome shotgun (WGS) entry which is preliminary data.</text>
</comment>
<name>A0A8J6I0B2_9FIRM</name>
<reference evidence="2" key="1">
    <citation type="submission" date="2020-06" db="EMBL/GenBank/DDBJ databases">
        <title>Novel chitinolytic bacterium.</title>
        <authorList>
            <person name="Ungkulpasvich U."/>
            <person name="Kosugi A."/>
            <person name="Uke A."/>
        </authorList>
    </citation>
    <scope>NUCLEOTIDE SEQUENCE</scope>
    <source>
        <strain evidence="2">UUS1-1</strain>
    </source>
</reference>
<keyword evidence="1" id="KW-0472">Membrane</keyword>
<proteinExistence type="predicted"/>